<proteinExistence type="inferred from homology"/>
<dbReference type="InterPro" id="IPR004107">
    <property type="entry name" value="Integrase_SAM-like_N"/>
</dbReference>
<dbReference type="InterPro" id="IPR013762">
    <property type="entry name" value="Integrase-like_cat_sf"/>
</dbReference>
<evidence type="ECO:0000313" key="8">
    <source>
        <dbReference type="EMBL" id="PZT51981.1"/>
    </source>
</evidence>
<dbReference type="InterPro" id="IPR044068">
    <property type="entry name" value="CB"/>
</dbReference>
<dbReference type="Gene3D" id="1.10.150.130">
    <property type="match status" value="1"/>
</dbReference>
<dbReference type="PANTHER" id="PTHR30349:SF64">
    <property type="entry name" value="PROPHAGE INTEGRASE INTD-RELATED"/>
    <property type="match status" value="1"/>
</dbReference>
<dbReference type="RefSeq" id="WP_111273726.1">
    <property type="nucleotide sequence ID" value="NZ_QKWW01000143.1"/>
</dbReference>
<dbReference type="Pfam" id="PF14659">
    <property type="entry name" value="Phage_int_SAM_3"/>
    <property type="match status" value="1"/>
</dbReference>
<dbReference type="InterPro" id="IPR050090">
    <property type="entry name" value="Tyrosine_recombinase_XerCD"/>
</dbReference>
<dbReference type="InterPro" id="IPR028259">
    <property type="entry name" value="AP2-like_int_N"/>
</dbReference>
<dbReference type="Pfam" id="PF14657">
    <property type="entry name" value="Arm-DNA-bind_4"/>
    <property type="match status" value="1"/>
</dbReference>
<dbReference type="EMBL" id="QKWW01000143">
    <property type="protein sequence ID" value="PZT51981.1"/>
    <property type="molecule type" value="Genomic_DNA"/>
</dbReference>
<dbReference type="GO" id="GO:0015074">
    <property type="term" value="P:DNA integration"/>
    <property type="evidence" value="ECO:0007669"/>
    <property type="project" value="UniProtKB-KW"/>
</dbReference>
<evidence type="ECO:0000256" key="2">
    <source>
        <dbReference type="ARBA" id="ARBA00022908"/>
    </source>
</evidence>
<evidence type="ECO:0000259" key="6">
    <source>
        <dbReference type="PROSITE" id="PS51898"/>
    </source>
</evidence>
<keyword evidence="4" id="KW-0233">DNA recombination</keyword>
<keyword evidence="3 5" id="KW-0238">DNA-binding</keyword>
<evidence type="ECO:0000256" key="4">
    <source>
        <dbReference type="ARBA" id="ARBA00023172"/>
    </source>
</evidence>
<keyword evidence="2" id="KW-0229">DNA integration</keyword>
<dbReference type="AlphaFoldDB" id="A0A2W6N8G5"/>
<organism evidence="8 9">
    <name type="scientific">Paenibacillus silvae</name>
    <dbReference type="NCBI Taxonomy" id="1325358"/>
    <lineage>
        <taxon>Bacteria</taxon>
        <taxon>Bacillati</taxon>
        <taxon>Bacillota</taxon>
        <taxon>Bacilli</taxon>
        <taxon>Bacillales</taxon>
        <taxon>Paenibacillaceae</taxon>
        <taxon>Paenibacillus</taxon>
    </lineage>
</organism>
<dbReference type="InterPro" id="IPR002104">
    <property type="entry name" value="Integrase_catalytic"/>
</dbReference>
<protein>
    <submittedName>
        <fullName evidence="8">Site-specific integrase</fullName>
    </submittedName>
</protein>
<comment type="similarity">
    <text evidence="1">Belongs to the 'phage' integrase family.</text>
</comment>
<dbReference type="PANTHER" id="PTHR30349">
    <property type="entry name" value="PHAGE INTEGRASE-RELATED"/>
    <property type="match status" value="1"/>
</dbReference>
<evidence type="ECO:0000313" key="9">
    <source>
        <dbReference type="Proteomes" id="UP000249204"/>
    </source>
</evidence>
<evidence type="ECO:0000256" key="1">
    <source>
        <dbReference type="ARBA" id="ARBA00008857"/>
    </source>
</evidence>
<feature type="domain" description="Core-binding (CB)" evidence="7">
    <location>
        <begin position="68"/>
        <end position="150"/>
    </location>
</feature>
<comment type="caution">
    <text evidence="8">The sequence shown here is derived from an EMBL/GenBank/DDBJ whole genome shotgun (WGS) entry which is preliminary data.</text>
</comment>
<dbReference type="GO" id="GO:0006310">
    <property type="term" value="P:DNA recombination"/>
    <property type="evidence" value="ECO:0007669"/>
    <property type="project" value="UniProtKB-KW"/>
</dbReference>
<evidence type="ECO:0000259" key="7">
    <source>
        <dbReference type="PROSITE" id="PS51900"/>
    </source>
</evidence>
<dbReference type="SUPFAM" id="SSF56349">
    <property type="entry name" value="DNA breaking-rejoining enzymes"/>
    <property type="match status" value="1"/>
</dbReference>
<dbReference type="Gene3D" id="1.10.443.10">
    <property type="entry name" value="Intergrase catalytic core"/>
    <property type="match status" value="1"/>
</dbReference>
<name>A0A2W6N8G5_9BACL</name>
<feature type="domain" description="Tyr recombinase" evidence="6">
    <location>
        <begin position="177"/>
        <end position="381"/>
    </location>
</feature>
<accession>A0A2W6N8G5</accession>
<dbReference type="InterPro" id="IPR010998">
    <property type="entry name" value="Integrase_recombinase_N"/>
</dbReference>
<dbReference type="CDD" id="cd01189">
    <property type="entry name" value="INT_ICEBs1_C_like"/>
    <property type="match status" value="1"/>
</dbReference>
<evidence type="ECO:0000256" key="5">
    <source>
        <dbReference type="PROSITE-ProRule" id="PRU01248"/>
    </source>
</evidence>
<dbReference type="GO" id="GO:0003677">
    <property type="term" value="F:DNA binding"/>
    <property type="evidence" value="ECO:0007669"/>
    <property type="project" value="UniProtKB-UniRule"/>
</dbReference>
<dbReference type="InterPro" id="IPR011010">
    <property type="entry name" value="DNA_brk_join_enz"/>
</dbReference>
<dbReference type="Pfam" id="PF00589">
    <property type="entry name" value="Phage_integrase"/>
    <property type="match status" value="1"/>
</dbReference>
<evidence type="ECO:0000256" key="3">
    <source>
        <dbReference type="ARBA" id="ARBA00023125"/>
    </source>
</evidence>
<dbReference type="Proteomes" id="UP000249204">
    <property type="component" value="Unassembled WGS sequence"/>
</dbReference>
<gene>
    <name evidence="8" type="ORF">DN757_29585</name>
</gene>
<dbReference type="PROSITE" id="PS51898">
    <property type="entry name" value="TYR_RECOMBINASE"/>
    <property type="match status" value="1"/>
</dbReference>
<sequence length="400" mass="45801">MASYIKYKTKKKGTLWMFKIDTGVDPKTGKRVNTTRRGFSSKTEAKLAAEELEIQIESGNLANQSKDILIKDFLVDWLEIYKRNNVKENTFKQHKYGVDKYLVPNLGFVKVSKLTNAQYQTFVNGLITHLSKRTAEIIHTSMLSAMNKAVELEIIKKNPCSKIIIPDPNINKINTSEPIKFLTKDEVFRFLSDALENDQKYYLYFKTLIDTGLRKGEALALQRSDIDIKERRIFINKTIVYNQTRIDKIFASPKTPTSKRSIMITENLAKELNEQIIAHEDFEKQIGVSDDENIKLIFHRGDGRPFAKSTLQRAFKRICKRAGIDKEITVHGLRHTHAVMMLESGADMKEVQEKLGHASIEVTSDIYAHITEVIEVRSIDKYASYMEYPKINGGQNGGQN</sequence>
<dbReference type="PROSITE" id="PS51900">
    <property type="entry name" value="CB"/>
    <property type="match status" value="1"/>
</dbReference>
<reference evidence="8 9" key="1">
    <citation type="submission" date="2018-06" db="EMBL/GenBank/DDBJ databases">
        <title>Isolation of heavy metals resistant Paenibacillus silvae NC2 from Gold-Copper mine in ZiJin, China.</title>
        <authorList>
            <person name="Xu J."/>
            <person name="Mazhar H.S."/>
            <person name="Rensing C."/>
        </authorList>
    </citation>
    <scope>NUCLEOTIDE SEQUENCE [LARGE SCALE GENOMIC DNA]</scope>
    <source>
        <strain evidence="8 9">NC2</strain>
    </source>
</reference>